<dbReference type="SUPFAM" id="SSF81383">
    <property type="entry name" value="F-box domain"/>
    <property type="match status" value="2"/>
</dbReference>
<dbReference type="InterPro" id="IPR050232">
    <property type="entry name" value="FBL13/AtMIF1-like"/>
</dbReference>
<dbReference type="AlphaFoldDB" id="A0A5S9XL09"/>
<dbReference type="ExpressionAtlas" id="A0A5S9XL09">
    <property type="expression patterns" value="baseline and differential"/>
</dbReference>
<dbReference type="SMART" id="SM00579">
    <property type="entry name" value="FBD"/>
    <property type="match status" value="2"/>
</dbReference>
<dbReference type="InterPro" id="IPR032675">
    <property type="entry name" value="LRR_dom_sf"/>
</dbReference>
<evidence type="ECO:0000313" key="2">
    <source>
        <dbReference type="EMBL" id="CAA0385970.1"/>
    </source>
</evidence>
<sequence>MGKDRISDLSKELLLQILSLLPTKTVIATSALSKRWRFLWKLVPKLEFDSQDRRTAENVGRSLLLHKAPVLESLHVTGLCDDIDVGLWAGIAFARNVREFVPQVWITNSMPVTFPSCLFFCDTLETLKLMNPPIQIEVPSPVSMKSLRTLHLDYVTFKDDESICNLLSGCPNLEDLLVYRGVPNYVKNFVIVVPSLKRLSIDEGTGRWNIGGSVVRTCGRSGGYVINAPSLKYLQIESLKGYELCLIKDAPELVEATIRNVSNIVNEKILGSLKSAKRLSLDLSPLEVKCPTGAIFHQLVYLEMYTHKPKWWNLLTIMLDRSPKLQVLKLIHQNQGKVGVVGEKWNEPKRVPECLLSHLETFVWTRYDWVREEEKEVATYILRNARRLNKATFSTTAIGSRERHEMLKEMNGVGKASYSCHLILRIRVIMGKDRISEFPEELLLQILSLLPTKTVIITSVLSKRWRFLWKMVQKLNFESDNVGKFSENVGKFLLSYKAPVLESLRIKVTDKTENRCGINVGVWVGIAVVRHVRELVLHLSLKRSVRFPSSVFFCDTLETLKLKYSVLVDVPSPVYMKSLRTLHLYAVDLNDNESIRNLISGCPNLEDLAIYRGTRRVVLTLVIAAPSLKRLWIYGKTGVLEDGGYVINAPSLEYLKIIGFNNCGCCLIENAPLLVEANISNVSYIVNENILESLKSVKRLSLDLSPLEVRGPTGAIFYQLVHLEMYTREAEWWNLLTIMLDCSPKLQVLKLIDRNQDVSKDDDVVSGKWNKPKYVPECLLSHLETFVWIRYDWKREEEKQVATYILNNARLLKKATFSTNPIESKEKLEMLNEFTRVKASNSYQLVFEFDGESIITEI</sequence>
<dbReference type="Pfam" id="PF08387">
    <property type="entry name" value="FBD"/>
    <property type="match status" value="2"/>
</dbReference>
<dbReference type="InterPro" id="IPR055411">
    <property type="entry name" value="LRR_FXL15/At3g58940/PEG3-like"/>
</dbReference>
<reference evidence="2 3" key="1">
    <citation type="submission" date="2019-12" db="EMBL/GenBank/DDBJ databases">
        <authorList>
            <person name="Jiao W.-B."/>
            <person name="Schneeberger K."/>
        </authorList>
    </citation>
    <scope>NUCLEOTIDE SEQUENCE [LARGE SCALE GENOMIC DNA]</scope>
    <source>
        <strain evidence="3">cv. C24</strain>
    </source>
</reference>
<dbReference type="Gene3D" id="3.80.10.10">
    <property type="entry name" value="Ribonuclease Inhibitor"/>
    <property type="match status" value="2"/>
</dbReference>
<dbReference type="Pfam" id="PF24758">
    <property type="entry name" value="LRR_At5g56370"/>
    <property type="match status" value="1"/>
</dbReference>
<dbReference type="PANTHER" id="PTHR31900:SF34">
    <property type="entry name" value="EMB|CAB62440.1-RELATED"/>
    <property type="match status" value="1"/>
</dbReference>
<dbReference type="InterPro" id="IPR006566">
    <property type="entry name" value="FBD"/>
</dbReference>
<accession>A0A5S9XL09</accession>
<dbReference type="PANTHER" id="PTHR31900">
    <property type="entry name" value="F-BOX/RNI SUPERFAMILY PROTEIN-RELATED"/>
    <property type="match status" value="1"/>
</dbReference>
<dbReference type="SUPFAM" id="SSF52058">
    <property type="entry name" value="L domain-like"/>
    <property type="match status" value="2"/>
</dbReference>
<proteinExistence type="predicted"/>
<feature type="domain" description="F-box" evidence="1">
    <location>
        <begin position="432"/>
        <end position="480"/>
    </location>
</feature>
<gene>
    <name evidence="2" type="ORF">C24_LOCUS15518</name>
</gene>
<evidence type="ECO:0000259" key="1">
    <source>
        <dbReference type="PROSITE" id="PS50181"/>
    </source>
</evidence>
<dbReference type="PROSITE" id="PS50181">
    <property type="entry name" value="FBOX"/>
    <property type="match status" value="1"/>
</dbReference>
<organism evidence="2 3">
    <name type="scientific">Arabidopsis thaliana</name>
    <name type="common">Mouse-ear cress</name>
    <dbReference type="NCBI Taxonomy" id="3702"/>
    <lineage>
        <taxon>Eukaryota</taxon>
        <taxon>Viridiplantae</taxon>
        <taxon>Streptophyta</taxon>
        <taxon>Embryophyta</taxon>
        <taxon>Tracheophyta</taxon>
        <taxon>Spermatophyta</taxon>
        <taxon>Magnoliopsida</taxon>
        <taxon>eudicotyledons</taxon>
        <taxon>Gunneridae</taxon>
        <taxon>Pentapetalae</taxon>
        <taxon>rosids</taxon>
        <taxon>malvids</taxon>
        <taxon>Brassicales</taxon>
        <taxon>Brassicaceae</taxon>
        <taxon>Camelineae</taxon>
        <taxon>Arabidopsis</taxon>
    </lineage>
</organism>
<protein>
    <recommendedName>
        <fullName evidence="1">F-box domain-containing protein</fullName>
    </recommendedName>
</protein>
<dbReference type="SMART" id="SM00256">
    <property type="entry name" value="FBOX"/>
    <property type="match status" value="2"/>
</dbReference>
<dbReference type="Proteomes" id="UP000434276">
    <property type="component" value="Unassembled WGS sequence"/>
</dbReference>
<dbReference type="Gene3D" id="1.20.1280.50">
    <property type="match status" value="2"/>
</dbReference>
<evidence type="ECO:0000313" key="3">
    <source>
        <dbReference type="Proteomes" id="UP000434276"/>
    </source>
</evidence>
<dbReference type="EMBL" id="CACSHJ010000089">
    <property type="protein sequence ID" value="CAA0385970.1"/>
    <property type="molecule type" value="Genomic_DNA"/>
</dbReference>
<dbReference type="InterPro" id="IPR001810">
    <property type="entry name" value="F-box_dom"/>
</dbReference>
<dbReference type="InterPro" id="IPR036047">
    <property type="entry name" value="F-box-like_dom_sf"/>
</dbReference>
<dbReference type="Pfam" id="PF07723">
    <property type="entry name" value="LRR_2"/>
    <property type="match status" value="1"/>
</dbReference>
<dbReference type="InterPro" id="IPR013101">
    <property type="entry name" value="LRR_PRU1-like"/>
</dbReference>
<dbReference type="Pfam" id="PF00646">
    <property type="entry name" value="F-box"/>
    <property type="match status" value="2"/>
</dbReference>
<dbReference type="OrthoDB" id="594804at2759"/>
<name>A0A5S9XL09_ARATH</name>